<keyword evidence="3" id="KW-0560">Oxidoreductase</keyword>
<dbReference type="Proteomes" id="UP001498398">
    <property type="component" value="Unassembled WGS sequence"/>
</dbReference>
<dbReference type="SUPFAM" id="SSF51735">
    <property type="entry name" value="NAD(P)-binding Rossmann-fold domains"/>
    <property type="match status" value="1"/>
</dbReference>
<dbReference type="PROSITE" id="PS00061">
    <property type="entry name" value="ADH_SHORT"/>
    <property type="match status" value="1"/>
</dbReference>
<name>A0ABR1IXL7_9AGAR</name>
<keyword evidence="2" id="KW-0521">NADP</keyword>
<evidence type="ECO:0000313" key="6">
    <source>
        <dbReference type="Proteomes" id="UP001498398"/>
    </source>
</evidence>
<dbReference type="PRINTS" id="PR00081">
    <property type="entry name" value="GDHRDH"/>
</dbReference>
<dbReference type="InterPro" id="IPR020904">
    <property type="entry name" value="Sc_DH/Rdtase_CS"/>
</dbReference>
<gene>
    <name evidence="5" type="ORF">VKT23_016581</name>
</gene>
<evidence type="ECO:0008006" key="7">
    <source>
        <dbReference type="Google" id="ProtNLM"/>
    </source>
</evidence>
<evidence type="ECO:0000256" key="4">
    <source>
        <dbReference type="RuleBase" id="RU000363"/>
    </source>
</evidence>
<dbReference type="InterPro" id="IPR036291">
    <property type="entry name" value="NAD(P)-bd_dom_sf"/>
</dbReference>
<organism evidence="5 6">
    <name type="scientific">Marasmiellus scandens</name>
    <dbReference type="NCBI Taxonomy" id="2682957"/>
    <lineage>
        <taxon>Eukaryota</taxon>
        <taxon>Fungi</taxon>
        <taxon>Dikarya</taxon>
        <taxon>Basidiomycota</taxon>
        <taxon>Agaricomycotina</taxon>
        <taxon>Agaricomycetes</taxon>
        <taxon>Agaricomycetidae</taxon>
        <taxon>Agaricales</taxon>
        <taxon>Marasmiineae</taxon>
        <taxon>Omphalotaceae</taxon>
        <taxon>Marasmiellus</taxon>
    </lineage>
</organism>
<dbReference type="PANTHER" id="PTHR43976">
    <property type="entry name" value="SHORT CHAIN DEHYDROGENASE"/>
    <property type="match status" value="1"/>
</dbReference>
<sequence length="285" mass="31208">MGTHRPRVWLVTGASSGFGRAVTEYALYNNEIVSAAVRNPETLGDLGHKYGPDHLLVVPCNVASTEQITDAFTATKMKFGHIDIVLHCAGYAIVGEIEGTPEQTARDLFDVNFWATANVSKEAVKIFREQGHGGRLLNISSGAGLVGLIASGYYSASKHAVEGLTECLAKEVIPSWNIKISILEPGAFKTRAHSENCVILPAHDAYKTSEAPTFHVRNHFEEGSSTWGDVVKAAKKIFEFTKLENPPLRWQIGREAIEGIKAQMESILEESKVLENWSDDLLMEG</sequence>
<evidence type="ECO:0000256" key="3">
    <source>
        <dbReference type="ARBA" id="ARBA00023002"/>
    </source>
</evidence>
<dbReference type="EMBL" id="JBANRG010000062">
    <property type="protein sequence ID" value="KAK7441589.1"/>
    <property type="molecule type" value="Genomic_DNA"/>
</dbReference>
<evidence type="ECO:0000313" key="5">
    <source>
        <dbReference type="EMBL" id="KAK7441589.1"/>
    </source>
</evidence>
<comment type="caution">
    <text evidence="5">The sequence shown here is derived from an EMBL/GenBank/DDBJ whole genome shotgun (WGS) entry which is preliminary data.</text>
</comment>
<protein>
    <recommendedName>
        <fullName evidence="7">NAD(P)-binding protein</fullName>
    </recommendedName>
</protein>
<reference evidence="5 6" key="1">
    <citation type="submission" date="2024-01" db="EMBL/GenBank/DDBJ databases">
        <title>A draft genome for the cacao thread blight pathogen Marasmiellus scandens.</title>
        <authorList>
            <person name="Baruah I.K."/>
            <person name="Leung J."/>
            <person name="Bukari Y."/>
            <person name="Amoako-Attah I."/>
            <person name="Meinhardt L.W."/>
            <person name="Bailey B.A."/>
            <person name="Cohen S.P."/>
        </authorList>
    </citation>
    <scope>NUCLEOTIDE SEQUENCE [LARGE SCALE GENOMIC DNA]</scope>
    <source>
        <strain evidence="5 6">GH-19</strain>
    </source>
</reference>
<dbReference type="PRINTS" id="PR00080">
    <property type="entry name" value="SDRFAMILY"/>
</dbReference>
<evidence type="ECO:0000256" key="1">
    <source>
        <dbReference type="ARBA" id="ARBA00006484"/>
    </source>
</evidence>
<dbReference type="PANTHER" id="PTHR43976:SF16">
    <property type="entry name" value="SHORT-CHAIN DEHYDROGENASE_REDUCTASE FAMILY PROTEIN"/>
    <property type="match status" value="1"/>
</dbReference>
<keyword evidence="6" id="KW-1185">Reference proteome</keyword>
<dbReference type="InterPro" id="IPR051911">
    <property type="entry name" value="SDR_oxidoreductase"/>
</dbReference>
<proteinExistence type="inferred from homology"/>
<dbReference type="Gene3D" id="3.40.50.720">
    <property type="entry name" value="NAD(P)-binding Rossmann-like Domain"/>
    <property type="match status" value="1"/>
</dbReference>
<accession>A0ABR1IXL7</accession>
<dbReference type="Pfam" id="PF00106">
    <property type="entry name" value="adh_short"/>
    <property type="match status" value="1"/>
</dbReference>
<dbReference type="InterPro" id="IPR002347">
    <property type="entry name" value="SDR_fam"/>
</dbReference>
<evidence type="ECO:0000256" key="2">
    <source>
        <dbReference type="ARBA" id="ARBA00022857"/>
    </source>
</evidence>
<comment type="similarity">
    <text evidence="1 4">Belongs to the short-chain dehydrogenases/reductases (SDR) family.</text>
</comment>